<dbReference type="Proteomes" id="UP000261560">
    <property type="component" value="Unplaced"/>
</dbReference>
<evidence type="ECO:0000313" key="2">
    <source>
        <dbReference type="Proteomes" id="UP000261560"/>
    </source>
</evidence>
<dbReference type="STRING" id="30732.ENSOMEP00000022970"/>
<keyword evidence="2" id="KW-1185">Reference proteome</keyword>
<dbReference type="GeneTree" id="ENSGT01000000221101"/>
<reference evidence="1" key="2">
    <citation type="submission" date="2025-09" db="UniProtKB">
        <authorList>
            <consortium name="Ensembl"/>
        </authorList>
    </citation>
    <scope>IDENTIFICATION</scope>
</reference>
<proteinExistence type="predicted"/>
<dbReference type="AlphaFoldDB" id="A0A3B3D0A2"/>
<reference evidence="1" key="1">
    <citation type="submission" date="2025-08" db="UniProtKB">
        <authorList>
            <consortium name="Ensembl"/>
        </authorList>
    </citation>
    <scope>IDENTIFICATION</scope>
</reference>
<accession>A0A3B3D0A2</accession>
<evidence type="ECO:0000313" key="1">
    <source>
        <dbReference type="Ensembl" id="ENSOMEP00000022970.1"/>
    </source>
</evidence>
<dbReference type="PaxDb" id="30732-ENSOMEP00000022970"/>
<name>A0A3B3D0A2_ORYME</name>
<sequence length="77" mass="8416">MLMSAVSQAIQAINEAVEDGDAAKTLGALRNPGAGLYGVTPECSQTYQDDLTKAKQDKKKDGQRCFFCHFYSLHVHP</sequence>
<dbReference type="Ensembl" id="ENSOMET00000013409.1">
    <property type="protein sequence ID" value="ENSOMEP00000022970.1"/>
    <property type="gene ID" value="ENSOMEG00000002817.1"/>
</dbReference>
<protein>
    <submittedName>
        <fullName evidence="1">Uncharacterized protein</fullName>
    </submittedName>
</protein>
<organism evidence="1 2">
    <name type="scientific">Oryzias melastigma</name>
    <name type="common">Marine medaka</name>
    <dbReference type="NCBI Taxonomy" id="30732"/>
    <lineage>
        <taxon>Eukaryota</taxon>
        <taxon>Metazoa</taxon>
        <taxon>Chordata</taxon>
        <taxon>Craniata</taxon>
        <taxon>Vertebrata</taxon>
        <taxon>Euteleostomi</taxon>
        <taxon>Actinopterygii</taxon>
        <taxon>Neopterygii</taxon>
        <taxon>Teleostei</taxon>
        <taxon>Neoteleostei</taxon>
        <taxon>Acanthomorphata</taxon>
        <taxon>Ovalentaria</taxon>
        <taxon>Atherinomorphae</taxon>
        <taxon>Beloniformes</taxon>
        <taxon>Adrianichthyidae</taxon>
        <taxon>Oryziinae</taxon>
        <taxon>Oryzias</taxon>
    </lineage>
</organism>